<accession>A0A914KVX5</accession>
<keyword evidence="2" id="KW-1185">Reference proteome</keyword>
<evidence type="ECO:0000313" key="3">
    <source>
        <dbReference type="WBParaSite" id="Minc3s00111g04881"/>
    </source>
</evidence>
<reference evidence="3" key="1">
    <citation type="submission" date="2022-11" db="UniProtKB">
        <authorList>
            <consortium name="WormBaseParasite"/>
        </authorList>
    </citation>
    <scope>IDENTIFICATION</scope>
</reference>
<dbReference type="WBParaSite" id="Minc3s00111g04881">
    <property type="protein sequence ID" value="Minc3s00111g04881"/>
    <property type="gene ID" value="Minc3s00111g04881"/>
</dbReference>
<evidence type="ECO:0000313" key="2">
    <source>
        <dbReference type="Proteomes" id="UP000887563"/>
    </source>
</evidence>
<feature type="region of interest" description="Disordered" evidence="1">
    <location>
        <begin position="104"/>
        <end position="131"/>
    </location>
</feature>
<sequence length="131" mass="14919">MIFLTTTDAVGNRLLFNWLKPQKSKTRGIEIDNNDQVDINKNKETFHISQSKAEISKPIDEHVSGDLIGEIRSVQMEWNHHGMSPEHNRLCLLRPEVVRDLTNVDEHNNNTLSKVEMNNEGEGNGTDEGDQ</sequence>
<proteinExistence type="predicted"/>
<organism evidence="2 3">
    <name type="scientific">Meloidogyne incognita</name>
    <name type="common">Southern root-knot nematode worm</name>
    <name type="synonym">Oxyuris incognita</name>
    <dbReference type="NCBI Taxonomy" id="6306"/>
    <lineage>
        <taxon>Eukaryota</taxon>
        <taxon>Metazoa</taxon>
        <taxon>Ecdysozoa</taxon>
        <taxon>Nematoda</taxon>
        <taxon>Chromadorea</taxon>
        <taxon>Rhabditida</taxon>
        <taxon>Tylenchina</taxon>
        <taxon>Tylenchomorpha</taxon>
        <taxon>Tylenchoidea</taxon>
        <taxon>Meloidogynidae</taxon>
        <taxon>Meloidogyninae</taxon>
        <taxon>Meloidogyne</taxon>
        <taxon>Meloidogyne incognita group</taxon>
    </lineage>
</organism>
<evidence type="ECO:0000256" key="1">
    <source>
        <dbReference type="SAM" id="MobiDB-lite"/>
    </source>
</evidence>
<protein>
    <submittedName>
        <fullName evidence="3">Uncharacterized protein</fullName>
    </submittedName>
</protein>
<name>A0A914KVX5_MELIC</name>
<dbReference type="AlphaFoldDB" id="A0A914KVX5"/>
<dbReference type="Proteomes" id="UP000887563">
    <property type="component" value="Unplaced"/>
</dbReference>